<evidence type="ECO:0000256" key="1">
    <source>
        <dbReference type="ARBA" id="ARBA00022514"/>
    </source>
</evidence>
<proteinExistence type="predicted"/>
<dbReference type="Gene3D" id="2.40.50.40">
    <property type="match status" value="1"/>
</dbReference>
<dbReference type="Bgee" id="ENSOANG00000045156">
    <property type="expression patterns" value="Expressed in endometrium and 2 other cell types or tissues"/>
</dbReference>
<dbReference type="SUPFAM" id="SSF54117">
    <property type="entry name" value="Interleukin 8-like chemokines"/>
    <property type="match status" value="1"/>
</dbReference>
<dbReference type="GO" id="GO:0006954">
    <property type="term" value="P:inflammatory response"/>
    <property type="evidence" value="ECO:0000318"/>
    <property type="project" value="GO_Central"/>
</dbReference>
<evidence type="ECO:0000259" key="2">
    <source>
        <dbReference type="SMART" id="SM00199"/>
    </source>
</evidence>
<dbReference type="Proteomes" id="UP000002279">
    <property type="component" value="Chromosome 3"/>
</dbReference>
<dbReference type="FunCoup" id="A0A6I8NKD6">
    <property type="interactions" value="587"/>
</dbReference>
<dbReference type="GeneTree" id="ENSGT01150000287065"/>
<keyword evidence="4" id="KW-1185">Reference proteome</keyword>
<dbReference type="GO" id="GO:0048245">
    <property type="term" value="P:eosinophil chemotaxis"/>
    <property type="evidence" value="ECO:0000318"/>
    <property type="project" value="GO_Central"/>
</dbReference>
<sequence>MCLCACGCWEIGRERAGHLGRKMQRKHMGKLRHGIGVIDSPRNPEWSSSGERGAWGEDLPSPPPPLLCPTALGGTNDAVDCCLSVTPHPVPRHIVRAYRRLGPHDGCTLSATVFTTVKGQQLCAPVNVPWVRGLIRRLERLCSQWNKVYCN</sequence>
<dbReference type="GO" id="GO:0030335">
    <property type="term" value="P:positive regulation of cell migration"/>
    <property type="evidence" value="ECO:0000318"/>
    <property type="project" value="GO_Central"/>
</dbReference>
<gene>
    <name evidence="3" type="primary">CCL19</name>
</gene>
<dbReference type="SMART" id="SM00199">
    <property type="entry name" value="SCY"/>
    <property type="match status" value="1"/>
</dbReference>
<dbReference type="GO" id="GO:0070098">
    <property type="term" value="P:chemokine-mediated signaling pathway"/>
    <property type="evidence" value="ECO:0000318"/>
    <property type="project" value="GO_Central"/>
</dbReference>
<dbReference type="InterPro" id="IPR039809">
    <property type="entry name" value="Chemokine_b/g/d"/>
</dbReference>
<evidence type="ECO:0000313" key="4">
    <source>
        <dbReference type="Proteomes" id="UP000002279"/>
    </source>
</evidence>
<reference evidence="3" key="2">
    <citation type="submission" date="2025-08" db="UniProtKB">
        <authorList>
            <consortium name="Ensembl"/>
        </authorList>
    </citation>
    <scope>IDENTIFICATION</scope>
    <source>
        <strain evidence="3">Glennie</strain>
    </source>
</reference>
<reference evidence="3" key="3">
    <citation type="submission" date="2025-09" db="UniProtKB">
        <authorList>
            <consortium name="Ensembl"/>
        </authorList>
    </citation>
    <scope>IDENTIFICATION</scope>
    <source>
        <strain evidence="3">Glennie</strain>
    </source>
</reference>
<dbReference type="InterPro" id="IPR036048">
    <property type="entry name" value="Interleukin_8-like_sf"/>
</dbReference>
<dbReference type="AlphaFoldDB" id="A0A6I8NKD6"/>
<dbReference type="PANTHER" id="PTHR12015:SF80">
    <property type="entry name" value="C-C MOTIF CHEMOKINE 19"/>
    <property type="match status" value="1"/>
</dbReference>
<reference evidence="3 4" key="1">
    <citation type="journal article" date="2008" name="Nature">
        <title>Genome analysis of the platypus reveals unique signatures of evolution.</title>
        <authorList>
            <person name="Warren W.C."/>
            <person name="Hillier L.W."/>
            <person name="Marshall Graves J.A."/>
            <person name="Birney E."/>
            <person name="Ponting C.P."/>
            <person name="Grutzner F."/>
            <person name="Belov K."/>
            <person name="Miller W."/>
            <person name="Clarke L."/>
            <person name="Chinwalla A.T."/>
            <person name="Yang S.P."/>
            <person name="Heger A."/>
            <person name="Locke D.P."/>
            <person name="Miethke P."/>
            <person name="Waters P.D."/>
            <person name="Veyrunes F."/>
            <person name="Fulton L."/>
            <person name="Fulton B."/>
            <person name="Graves T."/>
            <person name="Wallis J."/>
            <person name="Puente X.S."/>
            <person name="Lopez-Otin C."/>
            <person name="Ordonez G.R."/>
            <person name="Eichler E.E."/>
            <person name="Chen L."/>
            <person name="Cheng Z."/>
            <person name="Deakin J.E."/>
            <person name="Alsop A."/>
            <person name="Thompson K."/>
            <person name="Kirby P."/>
            <person name="Papenfuss A.T."/>
            <person name="Wakefield M.J."/>
            <person name="Olender T."/>
            <person name="Lancet D."/>
            <person name="Huttley G.A."/>
            <person name="Smit A.F."/>
            <person name="Pask A."/>
            <person name="Temple-Smith P."/>
            <person name="Batzer M.A."/>
            <person name="Walker J.A."/>
            <person name="Konkel M.K."/>
            <person name="Harris R.S."/>
            <person name="Whittington C.M."/>
            <person name="Wong E.S."/>
            <person name="Gemmell N.J."/>
            <person name="Buschiazzo E."/>
            <person name="Vargas Jentzsch I.M."/>
            <person name="Merkel A."/>
            <person name="Schmitz J."/>
            <person name="Zemann A."/>
            <person name="Churakov G."/>
            <person name="Kriegs J.O."/>
            <person name="Brosius J."/>
            <person name="Murchison E.P."/>
            <person name="Sachidanandam R."/>
            <person name="Smith C."/>
            <person name="Hannon G.J."/>
            <person name="Tsend-Ayush E."/>
            <person name="McMillan D."/>
            <person name="Attenborough R."/>
            <person name="Rens W."/>
            <person name="Ferguson-Smith M."/>
            <person name="Lefevre C.M."/>
            <person name="Sharp J.A."/>
            <person name="Nicholas K.R."/>
            <person name="Ray D.A."/>
            <person name="Kube M."/>
            <person name="Reinhardt R."/>
            <person name="Pringle T.H."/>
            <person name="Taylor J."/>
            <person name="Jones R.C."/>
            <person name="Nixon B."/>
            <person name="Dacheux J.L."/>
            <person name="Niwa H."/>
            <person name="Sekita Y."/>
            <person name="Huang X."/>
            <person name="Stark A."/>
            <person name="Kheradpour P."/>
            <person name="Kellis M."/>
            <person name="Flicek P."/>
            <person name="Chen Y."/>
            <person name="Webber C."/>
            <person name="Hardison R."/>
            <person name="Nelson J."/>
            <person name="Hallsworth-Pepin K."/>
            <person name="Delehaunty K."/>
            <person name="Markovic C."/>
            <person name="Minx P."/>
            <person name="Feng Y."/>
            <person name="Kremitzki C."/>
            <person name="Mitreva M."/>
            <person name="Glasscock J."/>
            <person name="Wylie T."/>
            <person name="Wohldmann P."/>
            <person name="Thiru P."/>
            <person name="Nhan M.N."/>
            <person name="Pohl C.S."/>
            <person name="Smith S.M."/>
            <person name="Hou S."/>
            <person name="Nefedov M."/>
            <person name="de Jong P.J."/>
            <person name="Renfree M.B."/>
            <person name="Mardis E.R."/>
            <person name="Wilson R.K."/>
        </authorList>
    </citation>
    <scope>NUCLEOTIDE SEQUENCE [LARGE SCALE GENOMIC DNA]</scope>
    <source>
        <strain evidence="3 4">Glennie</strain>
    </source>
</reference>
<dbReference type="GO" id="GO:0008009">
    <property type="term" value="F:chemokine activity"/>
    <property type="evidence" value="ECO:0000318"/>
    <property type="project" value="GO_Central"/>
</dbReference>
<keyword evidence="1" id="KW-0202">Cytokine</keyword>
<dbReference type="Ensembl" id="ENSOANT00000068610.1">
    <property type="protein sequence ID" value="ENSOANP00000041205.1"/>
    <property type="gene ID" value="ENSOANG00000045156.1"/>
</dbReference>
<dbReference type="InterPro" id="IPR001811">
    <property type="entry name" value="Chemokine_IL8-like_dom"/>
</dbReference>
<evidence type="ECO:0000313" key="3">
    <source>
        <dbReference type="Ensembl" id="ENSOANP00000041205.1"/>
    </source>
</evidence>
<name>A0A6I8NKD6_ORNAN</name>
<protein>
    <recommendedName>
        <fullName evidence="2">Chemokine interleukin-8-like domain-containing protein</fullName>
    </recommendedName>
</protein>
<dbReference type="GO" id="GO:0005615">
    <property type="term" value="C:extracellular space"/>
    <property type="evidence" value="ECO:0000318"/>
    <property type="project" value="GO_Central"/>
</dbReference>
<organism evidence="3 4">
    <name type="scientific">Ornithorhynchus anatinus</name>
    <name type="common">Duckbill platypus</name>
    <dbReference type="NCBI Taxonomy" id="9258"/>
    <lineage>
        <taxon>Eukaryota</taxon>
        <taxon>Metazoa</taxon>
        <taxon>Chordata</taxon>
        <taxon>Craniata</taxon>
        <taxon>Vertebrata</taxon>
        <taxon>Euteleostomi</taxon>
        <taxon>Mammalia</taxon>
        <taxon>Monotremata</taxon>
        <taxon>Ornithorhynchidae</taxon>
        <taxon>Ornithorhynchus</taxon>
    </lineage>
</organism>
<dbReference type="GO" id="GO:0061844">
    <property type="term" value="P:antimicrobial humoral immune response mediated by antimicrobial peptide"/>
    <property type="evidence" value="ECO:0000318"/>
    <property type="project" value="GO_Central"/>
</dbReference>
<accession>A0A6I8NKD6</accession>
<dbReference type="Pfam" id="PF00048">
    <property type="entry name" value="IL8"/>
    <property type="match status" value="1"/>
</dbReference>
<dbReference type="InParanoid" id="A0A6I8NKD6"/>
<dbReference type="GO" id="GO:0048020">
    <property type="term" value="F:CCR chemokine receptor binding"/>
    <property type="evidence" value="ECO:0000318"/>
    <property type="project" value="GO_Central"/>
</dbReference>
<dbReference type="PANTHER" id="PTHR12015">
    <property type="entry name" value="SMALL INDUCIBLE CYTOKINE A"/>
    <property type="match status" value="1"/>
</dbReference>
<feature type="domain" description="Chemokine interleukin-8-like" evidence="2">
    <location>
        <begin position="78"/>
        <end position="138"/>
    </location>
</feature>